<dbReference type="InterPro" id="IPR037056">
    <property type="entry name" value="RNase_H1_N_sf"/>
</dbReference>
<dbReference type="Pfam" id="PF00075">
    <property type="entry name" value="RNase_H"/>
    <property type="match status" value="1"/>
</dbReference>
<evidence type="ECO:0000313" key="12">
    <source>
        <dbReference type="EMBL" id="KAF7302682.1"/>
    </source>
</evidence>
<name>A0A8H6SQR0_MYCCL</name>
<dbReference type="Proteomes" id="UP000613580">
    <property type="component" value="Unassembled WGS sequence"/>
</dbReference>
<keyword evidence="6" id="KW-0479">Metal-binding</keyword>
<evidence type="ECO:0000256" key="1">
    <source>
        <dbReference type="ARBA" id="ARBA00000077"/>
    </source>
</evidence>
<dbReference type="InterPro" id="IPR002156">
    <property type="entry name" value="RNaseH_domain"/>
</dbReference>
<comment type="similarity">
    <text evidence="3">Belongs to the RNase H family.</text>
</comment>
<dbReference type="AlphaFoldDB" id="A0A8H6SQR0"/>
<proteinExistence type="inferred from homology"/>
<feature type="compositionally biased region" description="Basic and acidic residues" evidence="10">
    <location>
        <begin position="281"/>
        <end position="298"/>
    </location>
</feature>
<feature type="region of interest" description="Disordered" evidence="10">
    <location>
        <begin position="51"/>
        <end position="89"/>
    </location>
</feature>
<dbReference type="Gene3D" id="3.30.420.10">
    <property type="entry name" value="Ribonuclease H-like superfamily/Ribonuclease H"/>
    <property type="match status" value="1"/>
</dbReference>
<dbReference type="EC" id="3.1.26.4" evidence="4"/>
<dbReference type="PROSITE" id="PS50879">
    <property type="entry name" value="RNASE_H_1"/>
    <property type="match status" value="1"/>
</dbReference>
<evidence type="ECO:0000256" key="4">
    <source>
        <dbReference type="ARBA" id="ARBA00012180"/>
    </source>
</evidence>
<reference evidence="12" key="1">
    <citation type="submission" date="2020-05" db="EMBL/GenBank/DDBJ databases">
        <title>Mycena genomes resolve the evolution of fungal bioluminescence.</title>
        <authorList>
            <person name="Tsai I.J."/>
        </authorList>
    </citation>
    <scope>NUCLEOTIDE SEQUENCE</scope>
    <source>
        <strain evidence="12">110903Hualien_Pintung</strain>
    </source>
</reference>
<dbReference type="Gene3D" id="3.40.970.10">
    <property type="entry name" value="Ribonuclease H1, N-terminal domain"/>
    <property type="match status" value="1"/>
</dbReference>
<comment type="caution">
    <text evidence="12">The sequence shown here is derived from an EMBL/GenBank/DDBJ whole genome shotgun (WGS) entry which is preliminary data.</text>
</comment>
<dbReference type="InterPro" id="IPR012337">
    <property type="entry name" value="RNaseH-like_sf"/>
</dbReference>
<dbReference type="InterPro" id="IPR050092">
    <property type="entry name" value="RNase_H"/>
</dbReference>
<evidence type="ECO:0000256" key="6">
    <source>
        <dbReference type="ARBA" id="ARBA00022723"/>
    </source>
</evidence>
<dbReference type="GO" id="GO:0003676">
    <property type="term" value="F:nucleic acid binding"/>
    <property type="evidence" value="ECO:0007669"/>
    <property type="project" value="InterPro"/>
</dbReference>
<dbReference type="SUPFAM" id="SSF53098">
    <property type="entry name" value="Ribonuclease H-like"/>
    <property type="match status" value="1"/>
</dbReference>
<evidence type="ECO:0000256" key="9">
    <source>
        <dbReference type="ARBA" id="ARBA00022842"/>
    </source>
</evidence>
<evidence type="ECO:0000256" key="2">
    <source>
        <dbReference type="ARBA" id="ARBA00001946"/>
    </source>
</evidence>
<keyword evidence="9" id="KW-0460">Magnesium</keyword>
<dbReference type="CDD" id="cd09280">
    <property type="entry name" value="RNase_HI_eukaryote_like"/>
    <property type="match status" value="1"/>
</dbReference>
<feature type="region of interest" description="Disordered" evidence="10">
    <location>
        <begin position="281"/>
        <end position="351"/>
    </location>
</feature>
<feature type="compositionally biased region" description="Low complexity" evidence="10">
    <location>
        <begin position="58"/>
        <end position="71"/>
    </location>
</feature>
<dbReference type="GO" id="GO:0046872">
    <property type="term" value="F:metal ion binding"/>
    <property type="evidence" value="ECO:0007669"/>
    <property type="project" value="UniProtKB-KW"/>
</dbReference>
<dbReference type="EMBL" id="JACAZE010000012">
    <property type="protein sequence ID" value="KAF7302682.1"/>
    <property type="molecule type" value="Genomic_DNA"/>
</dbReference>
<dbReference type="Pfam" id="PF01693">
    <property type="entry name" value="Cauli_VI"/>
    <property type="match status" value="1"/>
</dbReference>
<dbReference type="PANTHER" id="PTHR10642:SF26">
    <property type="entry name" value="RIBONUCLEASE H1"/>
    <property type="match status" value="1"/>
</dbReference>
<dbReference type="InterPro" id="IPR011320">
    <property type="entry name" value="RNase_H1_N"/>
</dbReference>
<feature type="compositionally biased region" description="Basic and acidic residues" evidence="10">
    <location>
        <begin position="77"/>
        <end position="86"/>
    </location>
</feature>
<evidence type="ECO:0000259" key="11">
    <source>
        <dbReference type="PROSITE" id="PS50879"/>
    </source>
</evidence>
<comment type="cofactor">
    <cofactor evidence="2">
        <name>Mg(2+)</name>
        <dbReference type="ChEBI" id="CHEBI:18420"/>
    </cofactor>
</comment>
<evidence type="ECO:0000256" key="7">
    <source>
        <dbReference type="ARBA" id="ARBA00022759"/>
    </source>
</evidence>
<gene>
    <name evidence="12" type="ORF">HMN09_00903000</name>
</gene>
<keyword evidence="13" id="KW-1185">Reference proteome</keyword>
<keyword evidence="7" id="KW-0255">Endonuclease</keyword>
<evidence type="ECO:0000256" key="5">
    <source>
        <dbReference type="ARBA" id="ARBA00022722"/>
    </source>
</evidence>
<dbReference type="FunFam" id="3.40.970.10:FF:000001">
    <property type="entry name" value="Ribonuclease H1"/>
    <property type="match status" value="1"/>
</dbReference>
<evidence type="ECO:0000256" key="10">
    <source>
        <dbReference type="SAM" id="MobiDB-lite"/>
    </source>
</evidence>
<evidence type="ECO:0000256" key="3">
    <source>
        <dbReference type="ARBA" id="ARBA00005300"/>
    </source>
</evidence>
<dbReference type="InterPro" id="IPR009027">
    <property type="entry name" value="Ribosomal_bL9/RNase_H1_N"/>
</dbReference>
<dbReference type="PANTHER" id="PTHR10642">
    <property type="entry name" value="RIBONUCLEASE H1"/>
    <property type="match status" value="1"/>
</dbReference>
<comment type="catalytic activity">
    <reaction evidence="1">
        <text>Endonucleolytic cleavage to 5'-phosphomonoester.</text>
        <dbReference type="EC" id="3.1.26.4"/>
    </reaction>
</comment>
<dbReference type="SUPFAM" id="SSF55658">
    <property type="entry name" value="L9 N-domain-like"/>
    <property type="match status" value="1"/>
</dbReference>
<keyword evidence="8" id="KW-0378">Hydrolase</keyword>
<evidence type="ECO:0000313" key="13">
    <source>
        <dbReference type="Proteomes" id="UP000613580"/>
    </source>
</evidence>
<accession>A0A8H6SQR0</accession>
<dbReference type="OrthoDB" id="245563at2759"/>
<keyword evidence="5" id="KW-0540">Nuclease</keyword>
<dbReference type="GO" id="GO:0043137">
    <property type="term" value="P:DNA replication, removal of RNA primer"/>
    <property type="evidence" value="ECO:0007669"/>
    <property type="project" value="TreeGrafter"/>
</dbReference>
<sequence>MPPKFKAYAVRNGKKPGVYDTWKDCEEQIKGFPNAKHKGFQSKAEAWAYVRGEDAPKKPASSSSSSSKPASGATKRSSSELERGDADADANANANANAANTSQGPLVVYTDGACRGNGKYGAVGGIGVFWGAGDERNLSERCPGEQTNNRAELIAIVRLLEELPWSKQKVRVMSDSSYSISAMKDWIHGWLKKGWRTSTGEPVKNRELIHYLRTLLDAREEYGQPVELVKVKGHSGDPGNDGADTLAVAGAELAQMPERDWEKLRLGVPALLRSKIVERDAGAGEAREQPTKKARVEADVQSPTKRGLDWVASAPQTDEDWAGYADAWSGEGATPAPPIPVQSESPTKRGLDWVGVAPQTDEDWAGYADAWSDDLVADLDD</sequence>
<evidence type="ECO:0000256" key="8">
    <source>
        <dbReference type="ARBA" id="ARBA00022801"/>
    </source>
</evidence>
<organism evidence="12 13">
    <name type="scientific">Mycena chlorophos</name>
    <name type="common">Agaric fungus</name>
    <name type="synonym">Agaricus chlorophos</name>
    <dbReference type="NCBI Taxonomy" id="658473"/>
    <lineage>
        <taxon>Eukaryota</taxon>
        <taxon>Fungi</taxon>
        <taxon>Dikarya</taxon>
        <taxon>Basidiomycota</taxon>
        <taxon>Agaricomycotina</taxon>
        <taxon>Agaricomycetes</taxon>
        <taxon>Agaricomycetidae</taxon>
        <taxon>Agaricales</taxon>
        <taxon>Marasmiineae</taxon>
        <taxon>Mycenaceae</taxon>
        <taxon>Mycena</taxon>
    </lineage>
</organism>
<dbReference type="GO" id="GO:0004523">
    <property type="term" value="F:RNA-DNA hybrid ribonuclease activity"/>
    <property type="evidence" value="ECO:0007669"/>
    <property type="project" value="UniProtKB-EC"/>
</dbReference>
<dbReference type="InterPro" id="IPR036397">
    <property type="entry name" value="RNaseH_sf"/>
</dbReference>
<protein>
    <recommendedName>
        <fullName evidence="4">ribonuclease H</fullName>
        <ecNumber evidence="4">3.1.26.4</ecNumber>
    </recommendedName>
</protein>
<feature type="domain" description="RNase H type-1" evidence="11">
    <location>
        <begin position="102"/>
        <end position="252"/>
    </location>
</feature>